<dbReference type="NCBIfam" id="TIGR00254">
    <property type="entry name" value="GGDEF"/>
    <property type="match status" value="1"/>
</dbReference>
<evidence type="ECO:0000256" key="1">
    <source>
        <dbReference type="ARBA" id="ARBA00001946"/>
    </source>
</evidence>
<dbReference type="RefSeq" id="WP_068381487.1">
    <property type="nucleotide sequence ID" value="NZ_LSNE01000015.1"/>
</dbReference>
<feature type="domain" description="GGDEF" evidence="3">
    <location>
        <begin position="169"/>
        <end position="296"/>
    </location>
</feature>
<dbReference type="GO" id="GO:1902201">
    <property type="term" value="P:negative regulation of bacterial-type flagellum-dependent cell motility"/>
    <property type="evidence" value="ECO:0007669"/>
    <property type="project" value="TreeGrafter"/>
</dbReference>
<evidence type="ECO:0000259" key="3">
    <source>
        <dbReference type="PROSITE" id="PS50887"/>
    </source>
</evidence>
<evidence type="ECO:0000256" key="2">
    <source>
        <dbReference type="ARBA" id="ARBA00012528"/>
    </source>
</evidence>
<comment type="caution">
    <text evidence="4">The sequence shown here is derived from an EMBL/GenBank/DDBJ whole genome shotgun (WGS) entry which is preliminary data.</text>
</comment>
<dbReference type="InterPro" id="IPR050469">
    <property type="entry name" value="Diguanylate_Cyclase"/>
</dbReference>
<dbReference type="Gene3D" id="3.30.70.270">
    <property type="match status" value="1"/>
</dbReference>
<dbReference type="GO" id="GO:0043709">
    <property type="term" value="P:cell adhesion involved in single-species biofilm formation"/>
    <property type="evidence" value="ECO:0007669"/>
    <property type="project" value="TreeGrafter"/>
</dbReference>
<dbReference type="STRING" id="1799789.AX660_01690"/>
<dbReference type="SUPFAM" id="SSF55073">
    <property type="entry name" value="Nucleotide cyclase"/>
    <property type="match status" value="1"/>
</dbReference>
<dbReference type="GO" id="GO:0005886">
    <property type="term" value="C:plasma membrane"/>
    <property type="evidence" value="ECO:0007669"/>
    <property type="project" value="TreeGrafter"/>
</dbReference>
<dbReference type="Proteomes" id="UP000070299">
    <property type="component" value="Unassembled WGS sequence"/>
</dbReference>
<gene>
    <name evidence="4" type="ORF">AX660_01690</name>
</gene>
<dbReference type="PANTHER" id="PTHR45138">
    <property type="entry name" value="REGULATORY COMPONENTS OF SENSORY TRANSDUCTION SYSTEM"/>
    <property type="match status" value="1"/>
</dbReference>
<name>A0A148KLC8_9ALTE</name>
<dbReference type="SMART" id="SM00267">
    <property type="entry name" value="GGDEF"/>
    <property type="match status" value="1"/>
</dbReference>
<dbReference type="FunFam" id="3.30.70.270:FF:000001">
    <property type="entry name" value="Diguanylate cyclase domain protein"/>
    <property type="match status" value="1"/>
</dbReference>
<dbReference type="PANTHER" id="PTHR45138:SF6">
    <property type="entry name" value="DIGUANYLATE CYCLASE DGCN"/>
    <property type="match status" value="1"/>
</dbReference>
<dbReference type="InterPro" id="IPR043128">
    <property type="entry name" value="Rev_trsase/Diguanyl_cyclase"/>
</dbReference>
<sequence length="296" mass="33803">MEQLNPIYDEGISDNFFNLEQFNQGMSHTEINQLMHKLLSTIDLPRLTDIFFQQLTTRLQLKSLKLQFDDQALVLGEWHEQIKLKTLSCVRNGQVVASLHYGFSRTLSAKDWQILQQMHLYFANPLKNALEHHQIKQFAMRDYLTSLGNRASYTESVSRLLSHAQRHSSPFGLLVLDLDNFKQVNDKCGHHEGDKVLIAFTQTLTHCMRESDFAFRFGGDEFCCLLPDTSTDTIIQIAQRISSVVAADPLLKQHQVTCSIGTTLSKLHDSSLSLFYRADTALYQAKKNGRNCIYTG</sequence>
<dbReference type="EC" id="2.7.7.65" evidence="2"/>
<dbReference type="EMBL" id="LSNE01000015">
    <property type="protein sequence ID" value="KXI27124.1"/>
    <property type="molecule type" value="Genomic_DNA"/>
</dbReference>
<dbReference type="PROSITE" id="PS50887">
    <property type="entry name" value="GGDEF"/>
    <property type="match status" value="1"/>
</dbReference>
<dbReference type="OrthoDB" id="9812260at2"/>
<evidence type="ECO:0000313" key="5">
    <source>
        <dbReference type="Proteomes" id="UP000070299"/>
    </source>
</evidence>
<protein>
    <recommendedName>
        <fullName evidence="2">diguanylate cyclase</fullName>
        <ecNumber evidence="2">2.7.7.65</ecNumber>
    </recommendedName>
</protein>
<keyword evidence="5" id="KW-1185">Reference proteome</keyword>
<organism evidence="4 5">
    <name type="scientific">Paraglaciecola hydrolytica</name>
    <dbReference type="NCBI Taxonomy" id="1799789"/>
    <lineage>
        <taxon>Bacteria</taxon>
        <taxon>Pseudomonadati</taxon>
        <taxon>Pseudomonadota</taxon>
        <taxon>Gammaproteobacteria</taxon>
        <taxon>Alteromonadales</taxon>
        <taxon>Alteromonadaceae</taxon>
        <taxon>Paraglaciecola</taxon>
    </lineage>
</organism>
<accession>A0A148KLC8</accession>
<dbReference type="GO" id="GO:0052621">
    <property type="term" value="F:diguanylate cyclase activity"/>
    <property type="evidence" value="ECO:0007669"/>
    <property type="project" value="UniProtKB-EC"/>
</dbReference>
<reference evidence="5" key="1">
    <citation type="submission" date="2016-02" db="EMBL/GenBank/DDBJ databases">
        <authorList>
            <person name="Schultz-Johansen M."/>
            <person name="Glaring M.A."/>
            <person name="Bech P.K."/>
            <person name="Stougaard P."/>
        </authorList>
    </citation>
    <scope>NUCLEOTIDE SEQUENCE [LARGE SCALE GENOMIC DNA]</scope>
    <source>
        <strain evidence="5">S66</strain>
    </source>
</reference>
<dbReference type="InterPro" id="IPR000160">
    <property type="entry name" value="GGDEF_dom"/>
</dbReference>
<comment type="cofactor">
    <cofactor evidence="1">
        <name>Mg(2+)</name>
        <dbReference type="ChEBI" id="CHEBI:18420"/>
    </cofactor>
</comment>
<evidence type="ECO:0000313" key="4">
    <source>
        <dbReference type="EMBL" id="KXI27124.1"/>
    </source>
</evidence>
<dbReference type="CDD" id="cd01949">
    <property type="entry name" value="GGDEF"/>
    <property type="match status" value="1"/>
</dbReference>
<dbReference type="AlphaFoldDB" id="A0A148KLC8"/>
<dbReference type="InterPro" id="IPR029787">
    <property type="entry name" value="Nucleotide_cyclase"/>
</dbReference>
<proteinExistence type="predicted"/>
<dbReference type="Pfam" id="PF00990">
    <property type="entry name" value="GGDEF"/>
    <property type="match status" value="1"/>
</dbReference>